<dbReference type="GO" id="GO:0098621">
    <property type="term" value="F:O-phosphoseryl-tRNA(Sec) selenium transferase activity"/>
    <property type="evidence" value="ECO:0007669"/>
    <property type="project" value="InterPro"/>
</dbReference>
<dbReference type="STRING" id="133381.A0A2T9ZKG1"/>
<keyword evidence="2" id="KW-0808">Transferase</keyword>
<dbReference type="Pfam" id="PF05889">
    <property type="entry name" value="SepSecS"/>
    <property type="match status" value="1"/>
</dbReference>
<reference evidence="6 7" key="1">
    <citation type="journal article" date="2018" name="MBio">
        <title>Comparative Genomics Reveals the Core Gene Toolbox for the Fungus-Insect Symbiosis.</title>
        <authorList>
            <person name="Wang Y."/>
            <person name="Stata M."/>
            <person name="Wang W."/>
            <person name="Stajich J.E."/>
            <person name="White M.M."/>
            <person name="Moncalvo J.M."/>
        </authorList>
    </citation>
    <scope>NUCLEOTIDE SEQUENCE [LARGE SCALE GENOMIC DNA]</scope>
    <source>
        <strain evidence="6 7">SC-DP-2</strain>
    </source>
</reference>
<dbReference type="InterPro" id="IPR015422">
    <property type="entry name" value="PyrdxlP-dep_Trfase_small"/>
</dbReference>
<evidence type="ECO:0000313" key="7">
    <source>
        <dbReference type="Proteomes" id="UP000245609"/>
    </source>
</evidence>
<accession>A0A2T9ZKG1</accession>
<keyword evidence="7" id="KW-1185">Reference proteome</keyword>
<dbReference type="InterPro" id="IPR015424">
    <property type="entry name" value="PyrdxlP-dep_Trfase"/>
</dbReference>
<dbReference type="InterPro" id="IPR019872">
    <property type="entry name" value="Sec-tRNA_Se_transferase"/>
</dbReference>
<proteinExistence type="predicted"/>
<dbReference type="OrthoDB" id="10263545at2759"/>
<organism evidence="6 7">
    <name type="scientific">Smittium megazygosporum</name>
    <dbReference type="NCBI Taxonomy" id="133381"/>
    <lineage>
        <taxon>Eukaryota</taxon>
        <taxon>Fungi</taxon>
        <taxon>Fungi incertae sedis</taxon>
        <taxon>Zoopagomycota</taxon>
        <taxon>Kickxellomycotina</taxon>
        <taxon>Harpellomycetes</taxon>
        <taxon>Harpellales</taxon>
        <taxon>Legeriomycetaceae</taxon>
        <taxon>Smittium</taxon>
    </lineage>
</organism>
<evidence type="ECO:0000313" key="6">
    <source>
        <dbReference type="EMBL" id="PVV05065.1"/>
    </source>
</evidence>
<evidence type="ECO:0000256" key="3">
    <source>
        <dbReference type="ARBA" id="ARBA00022898"/>
    </source>
</evidence>
<dbReference type="InterPro" id="IPR008829">
    <property type="entry name" value="SepSecS/SepCysS"/>
</dbReference>
<keyword evidence="4" id="KW-0648">Protein biosynthesis</keyword>
<gene>
    <name evidence="6" type="ORF">BB560_000419</name>
</gene>
<dbReference type="AlphaFoldDB" id="A0A2T9ZKG1"/>
<dbReference type="SUPFAM" id="SSF53383">
    <property type="entry name" value="PLP-dependent transferases"/>
    <property type="match status" value="1"/>
</dbReference>
<dbReference type="Gene3D" id="3.90.1150.10">
    <property type="entry name" value="Aspartate Aminotransferase, domain 1"/>
    <property type="match status" value="1"/>
</dbReference>
<dbReference type="GO" id="GO:0001717">
    <property type="term" value="P:conversion of seryl-tRNAsec to selenocys-tRNAsec"/>
    <property type="evidence" value="ECO:0007669"/>
    <property type="project" value="InterPro"/>
</dbReference>
<dbReference type="Proteomes" id="UP000245609">
    <property type="component" value="Unassembled WGS sequence"/>
</dbReference>
<evidence type="ECO:0000256" key="5">
    <source>
        <dbReference type="ARBA" id="ARBA00023266"/>
    </source>
</evidence>
<keyword evidence="3" id="KW-0663">Pyridoxal phosphate</keyword>
<dbReference type="GO" id="GO:0000049">
    <property type="term" value="F:tRNA binding"/>
    <property type="evidence" value="ECO:0007669"/>
    <property type="project" value="TreeGrafter"/>
</dbReference>
<evidence type="ECO:0000256" key="1">
    <source>
        <dbReference type="ARBA" id="ARBA00001933"/>
    </source>
</evidence>
<dbReference type="GO" id="GO:0001514">
    <property type="term" value="P:selenocysteine incorporation"/>
    <property type="evidence" value="ECO:0007669"/>
    <property type="project" value="TreeGrafter"/>
</dbReference>
<protein>
    <submittedName>
        <fullName evidence="6">Uncharacterized protein</fullName>
    </submittedName>
</protein>
<comment type="cofactor">
    <cofactor evidence="1">
        <name>pyridoxal 5'-phosphate</name>
        <dbReference type="ChEBI" id="CHEBI:597326"/>
    </cofactor>
</comment>
<name>A0A2T9ZKG1_9FUNG</name>
<dbReference type="PANTHER" id="PTHR12944">
    <property type="entry name" value="SOLUBLE LIVER ANTIGEN/LIVER PANCREAS ANTIGEN"/>
    <property type="match status" value="1"/>
</dbReference>
<evidence type="ECO:0000256" key="2">
    <source>
        <dbReference type="ARBA" id="ARBA00022679"/>
    </source>
</evidence>
<comment type="caution">
    <text evidence="6">The sequence shown here is derived from an EMBL/GenBank/DDBJ whole genome shotgun (WGS) entry which is preliminary data.</text>
</comment>
<dbReference type="EMBL" id="MBFS01000044">
    <property type="protein sequence ID" value="PVV05065.1"/>
    <property type="molecule type" value="Genomic_DNA"/>
</dbReference>
<sequence>MGDTRKKFKNVDIIGSMLFQRNISGARCVFPGKTQNIDGYQFTNWCQHSSHYFPSSEKDVTNQAENVGLQSQSIPYLNIAVALGFNRRDVTTFLERFSKVLDTLLNN</sequence>
<evidence type="ECO:0000256" key="4">
    <source>
        <dbReference type="ARBA" id="ARBA00022917"/>
    </source>
</evidence>
<dbReference type="PANTHER" id="PTHR12944:SF2">
    <property type="entry name" value="O-PHOSPHOSERYL-TRNA(SEC) SELENIUM TRANSFERASE"/>
    <property type="match status" value="1"/>
</dbReference>
<keyword evidence="5" id="KW-0711">Selenium</keyword>